<reference evidence="3" key="1">
    <citation type="journal article" date="2020" name="Stud. Mycol.">
        <title>101 Dothideomycetes genomes: a test case for predicting lifestyles and emergence of pathogens.</title>
        <authorList>
            <person name="Haridas S."/>
            <person name="Albert R."/>
            <person name="Binder M."/>
            <person name="Bloem J."/>
            <person name="Labutti K."/>
            <person name="Salamov A."/>
            <person name="Andreopoulos B."/>
            <person name="Baker S."/>
            <person name="Barry K."/>
            <person name="Bills G."/>
            <person name="Bluhm B."/>
            <person name="Cannon C."/>
            <person name="Castanera R."/>
            <person name="Culley D."/>
            <person name="Daum C."/>
            <person name="Ezra D."/>
            <person name="Gonzalez J."/>
            <person name="Henrissat B."/>
            <person name="Kuo A."/>
            <person name="Liang C."/>
            <person name="Lipzen A."/>
            <person name="Lutzoni F."/>
            <person name="Magnuson J."/>
            <person name="Mondo S."/>
            <person name="Nolan M."/>
            <person name="Ohm R."/>
            <person name="Pangilinan J."/>
            <person name="Park H.-J."/>
            <person name="Ramirez L."/>
            <person name="Alfaro M."/>
            <person name="Sun H."/>
            <person name="Tritt A."/>
            <person name="Yoshinaga Y."/>
            <person name="Zwiers L.-H."/>
            <person name="Turgeon B."/>
            <person name="Goodwin S."/>
            <person name="Spatafora J."/>
            <person name="Crous P."/>
            <person name="Grigoriev I."/>
        </authorList>
    </citation>
    <scope>NUCLEOTIDE SEQUENCE</scope>
    <source>
        <strain evidence="3">ATCC 36951</strain>
    </source>
</reference>
<dbReference type="InterPro" id="IPR013658">
    <property type="entry name" value="SGL"/>
</dbReference>
<evidence type="ECO:0000313" key="3">
    <source>
        <dbReference type="EMBL" id="KAF2168060.1"/>
    </source>
</evidence>
<dbReference type="Gene3D" id="2.120.10.30">
    <property type="entry name" value="TolB, C-terminal domain"/>
    <property type="match status" value="1"/>
</dbReference>
<dbReference type="AlphaFoldDB" id="A0A6A6CPJ9"/>
<feature type="chain" id="PRO_5025578561" description="SMP-30/Gluconolactonase/LRE-like region domain-containing protein" evidence="1">
    <location>
        <begin position="21"/>
        <end position="405"/>
    </location>
</feature>
<dbReference type="OrthoDB" id="423498at2759"/>
<organism evidence="3 4">
    <name type="scientific">Zasmidium cellare ATCC 36951</name>
    <dbReference type="NCBI Taxonomy" id="1080233"/>
    <lineage>
        <taxon>Eukaryota</taxon>
        <taxon>Fungi</taxon>
        <taxon>Dikarya</taxon>
        <taxon>Ascomycota</taxon>
        <taxon>Pezizomycotina</taxon>
        <taxon>Dothideomycetes</taxon>
        <taxon>Dothideomycetidae</taxon>
        <taxon>Mycosphaerellales</taxon>
        <taxon>Mycosphaerellaceae</taxon>
        <taxon>Zasmidium</taxon>
    </lineage>
</organism>
<dbReference type="EMBL" id="ML993591">
    <property type="protein sequence ID" value="KAF2168060.1"/>
    <property type="molecule type" value="Genomic_DNA"/>
</dbReference>
<dbReference type="SUPFAM" id="SSF63829">
    <property type="entry name" value="Calcium-dependent phosphotriesterase"/>
    <property type="match status" value="1"/>
</dbReference>
<dbReference type="Proteomes" id="UP000799537">
    <property type="component" value="Unassembled WGS sequence"/>
</dbReference>
<proteinExistence type="predicted"/>
<accession>A0A6A6CPJ9</accession>
<dbReference type="Pfam" id="PF08450">
    <property type="entry name" value="SGL"/>
    <property type="match status" value="1"/>
</dbReference>
<keyword evidence="4" id="KW-1185">Reference proteome</keyword>
<gene>
    <name evidence="3" type="ORF">M409DRAFT_53383</name>
</gene>
<dbReference type="RefSeq" id="XP_033668949.1">
    <property type="nucleotide sequence ID" value="XM_033812354.1"/>
</dbReference>
<sequence length="405" mass="44000">MKTLSTIPATLTLLLPFAASQSNLTAHLPNEYTYLLPRPFNNTFTQPFVDTNISDPTASTQLSQARTSSFISYSDEFDTILGPDPQVRLIAESPHPFAFEGGVWIPPLNQIWFTAFLNPPPGYITILDIRTSTTFRPNLTGPAANIPINPNGAYYFNGLVYLTSFGNPTTSPSIVSIDPHTYATHEVLNSFFGLPLNGPDDVTIARSRTTGQPCLFYSDFFFAVEGLAGTWPGPQELPNAVYRFTSADESLQMAISPLDVQTPNGLAVNRDNTLLYVSDGPDSAVFGQPYNSTSGTPGLYVFDLGGVDGCTPMNKRLLSIARQGFVNGIKIDDFGRIWGTEYEGVVVRSQTGKVLGVFNVVDIVGTDGPDVATGANFALAKDELFILGFQKIYAVKLGKAVKTWY</sequence>
<evidence type="ECO:0000313" key="4">
    <source>
        <dbReference type="Proteomes" id="UP000799537"/>
    </source>
</evidence>
<dbReference type="PANTHER" id="PTHR47064">
    <property type="entry name" value="PUTATIVE (AFU_ORTHOLOGUE AFUA_1G08990)-RELATED"/>
    <property type="match status" value="1"/>
</dbReference>
<dbReference type="PANTHER" id="PTHR47064:SF2">
    <property type="entry name" value="SMP-30_GLUCONOLACTONASE_LRE-LIKE REGION DOMAIN-CONTAINING PROTEIN-RELATED"/>
    <property type="match status" value="1"/>
</dbReference>
<keyword evidence="1" id="KW-0732">Signal</keyword>
<evidence type="ECO:0000256" key="1">
    <source>
        <dbReference type="SAM" id="SignalP"/>
    </source>
</evidence>
<dbReference type="InterPro" id="IPR052988">
    <property type="entry name" value="Oryzine_lactonohydrolase"/>
</dbReference>
<dbReference type="InterPro" id="IPR011042">
    <property type="entry name" value="6-blade_b-propeller_TolB-like"/>
</dbReference>
<name>A0A6A6CPJ9_ZASCE</name>
<feature type="signal peptide" evidence="1">
    <location>
        <begin position="1"/>
        <end position="20"/>
    </location>
</feature>
<evidence type="ECO:0000259" key="2">
    <source>
        <dbReference type="Pfam" id="PF08450"/>
    </source>
</evidence>
<protein>
    <recommendedName>
        <fullName evidence="2">SMP-30/Gluconolactonase/LRE-like region domain-containing protein</fullName>
    </recommendedName>
</protein>
<feature type="domain" description="SMP-30/Gluconolactonase/LRE-like region" evidence="2">
    <location>
        <begin position="239"/>
        <end position="356"/>
    </location>
</feature>
<dbReference type="GeneID" id="54565626"/>